<dbReference type="Proteomes" id="UP001162992">
    <property type="component" value="Chromosome 13"/>
</dbReference>
<organism evidence="1 2">
    <name type="scientific">Diphasiastrum complanatum</name>
    <name type="common">Issler's clubmoss</name>
    <name type="synonym">Lycopodium complanatum</name>
    <dbReference type="NCBI Taxonomy" id="34168"/>
    <lineage>
        <taxon>Eukaryota</taxon>
        <taxon>Viridiplantae</taxon>
        <taxon>Streptophyta</taxon>
        <taxon>Embryophyta</taxon>
        <taxon>Tracheophyta</taxon>
        <taxon>Lycopodiopsida</taxon>
        <taxon>Lycopodiales</taxon>
        <taxon>Lycopodiaceae</taxon>
        <taxon>Lycopodioideae</taxon>
        <taxon>Diphasiastrum</taxon>
    </lineage>
</organism>
<sequence length="66" mass="7526">MYVSMLFMILLVFMIALKLSSCYVFLQECKGPTIQQRQSSNCLLFPLNNTNCAKDEPKNMETTGNI</sequence>
<evidence type="ECO:0000313" key="2">
    <source>
        <dbReference type="Proteomes" id="UP001162992"/>
    </source>
</evidence>
<accession>A0ACC2BW08</accession>
<proteinExistence type="predicted"/>
<protein>
    <submittedName>
        <fullName evidence="1">Uncharacterized protein</fullName>
    </submittedName>
</protein>
<gene>
    <name evidence="1" type="ORF">O6H91_13G070900</name>
</gene>
<name>A0ACC2BW08_DIPCM</name>
<dbReference type="EMBL" id="CM055104">
    <property type="protein sequence ID" value="KAJ7533916.1"/>
    <property type="molecule type" value="Genomic_DNA"/>
</dbReference>
<comment type="caution">
    <text evidence="1">The sequence shown here is derived from an EMBL/GenBank/DDBJ whole genome shotgun (WGS) entry which is preliminary data.</text>
</comment>
<evidence type="ECO:0000313" key="1">
    <source>
        <dbReference type="EMBL" id="KAJ7533916.1"/>
    </source>
</evidence>
<reference evidence="2" key="1">
    <citation type="journal article" date="2024" name="Proc. Natl. Acad. Sci. U.S.A.">
        <title>Extraordinary preservation of gene collinearity over three hundred million years revealed in homosporous lycophytes.</title>
        <authorList>
            <person name="Li C."/>
            <person name="Wickell D."/>
            <person name="Kuo L.Y."/>
            <person name="Chen X."/>
            <person name="Nie B."/>
            <person name="Liao X."/>
            <person name="Peng D."/>
            <person name="Ji J."/>
            <person name="Jenkins J."/>
            <person name="Williams M."/>
            <person name="Shu S."/>
            <person name="Plott C."/>
            <person name="Barry K."/>
            <person name="Rajasekar S."/>
            <person name="Grimwood J."/>
            <person name="Han X."/>
            <person name="Sun S."/>
            <person name="Hou Z."/>
            <person name="He W."/>
            <person name="Dai G."/>
            <person name="Sun C."/>
            <person name="Schmutz J."/>
            <person name="Leebens-Mack J.H."/>
            <person name="Li F.W."/>
            <person name="Wang L."/>
        </authorList>
    </citation>
    <scope>NUCLEOTIDE SEQUENCE [LARGE SCALE GENOMIC DNA]</scope>
    <source>
        <strain evidence="2">cv. PW_Plant_1</strain>
    </source>
</reference>
<keyword evidence="2" id="KW-1185">Reference proteome</keyword>